<dbReference type="SMART" id="SM00421">
    <property type="entry name" value="HTH_LUXR"/>
    <property type="match status" value="1"/>
</dbReference>
<evidence type="ECO:0000256" key="4">
    <source>
        <dbReference type="ARBA" id="ARBA00023163"/>
    </source>
</evidence>
<dbReference type="InterPro" id="IPR000792">
    <property type="entry name" value="Tscrpt_reg_LuxR_C"/>
</dbReference>
<dbReference type="SMART" id="SM00448">
    <property type="entry name" value="REC"/>
    <property type="match status" value="1"/>
</dbReference>
<evidence type="ECO:0000256" key="1">
    <source>
        <dbReference type="ARBA" id="ARBA00022553"/>
    </source>
</evidence>
<reference evidence="8 9" key="1">
    <citation type="submission" date="2016-09" db="EMBL/GenBank/DDBJ databases">
        <title>Draft genome sequence for the type strain of Vulcanibacillus modesticaldus BR, a strictly anaerobic, moderately thermophilic, and nitrate-reducing bacterium from deep sea-hydrothermal vents of the Mid-Atlantic Ridge.</title>
        <authorList>
            <person name="Abin C.A."/>
            <person name="Hollibaugh J.T."/>
        </authorList>
    </citation>
    <scope>NUCLEOTIDE SEQUENCE [LARGE SCALE GENOMIC DNA]</scope>
    <source>
        <strain evidence="8 9">BR</strain>
    </source>
</reference>
<dbReference type="GO" id="GO:0006355">
    <property type="term" value="P:regulation of DNA-templated transcription"/>
    <property type="evidence" value="ECO:0007669"/>
    <property type="project" value="InterPro"/>
</dbReference>
<dbReference type="GO" id="GO:0000160">
    <property type="term" value="P:phosphorelay signal transduction system"/>
    <property type="evidence" value="ECO:0007669"/>
    <property type="project" value="InterPro"/>
</dbReference>
<dbReference type="InterPro" id="IPR001789">
    <property type="entry name" value="Sig_transdc_resp-reg_receiver"/>
</dbReference>
<evidence type="ECO:0000313" key="8">
    <source>
        <dbReference type="EMBL" id="OEF99548.1"/>
    </source>
</evidence>
<proteinExistence type="predicted"/>
<evidence type="ECO:0000259" key="6">
    <source>
        <dbReference type="PROSITE" id="PS50043"/>
    </source>
</evidence>
<dbReference type="Gene3D" id="3.40.50.2300">
    <property type="match status" value="1"/>
</dbReference>
<protein>
    <submittedName>
        <fullName evidence="8">DNA-binding response regulator</fullName>
    </submittedName>
</protein>
<keyword evidence="1 5" id="KW-0597">Phosphoprotein</keyword>
<dbReference type="InterPro" id="IPR011006">
    <property type="entry name" value="CheY-like_superfamily"/>
</dbReference>
<dbReference type="RefSeq" id="WP_069656607.1">
    <property type="nucleotide sequence ID" value="NZ_MIJF01000020.1"/>
</dbReference>
<dbReference type="Proteomes" id="UP000243739">
    <property type="component" value="Unassembled WGS sequence"/>
</dbReference>
<keyword evidence="2" id="KW-0805">Transcription regulation</keyword>
<evidence type="ECO:0000256" key="5">
    <source>
        <dbReference type="PROSITE-ProRule" id="PRU00169"/>
    </source>
</evidence>
<dbReference type="CDD" id="cd06170">
    <property type="entry name" value="LuxR_C_like"/>
    <property type="match status" value="1"/>
</dbReference>
<dbReference type="PANTHER" id="PTHR43214">
    <property type="entry name" value="TWO-COMPONENT RESPONSE REGULATOR"/>
    <property type="match status" value="1"/>
</dbReference>
<gene>
    <name evidence="8" type="ORF">BHF71_08685</name>
</gene>
<feature type="modified residue" description="4-aspartylphosphate" evidence="5">
    <location>
        <position position="56"/>
    </location>
</feature>
<dbReference type="PROSITE" id="PS50110">
    <property type="entry name" value="RESPONSE_REGULATORY"/>
    <property type="match status" value="1"/>
</dbReference>
<dbReference type="CDD" id="cd17535">
    <property type="entry name" value="REC_NarL-like"/>
    <property type="match status" value="1"/>
</dbReference>
<dbReference type="GO" id="GO:0003677">
    <property type="term" value="F:DNA binding"/>
    <property type="evidence" value="ECO:0007669"/>
    <property type="project" value="UniProtKB-KW"/>
</dbReference>
<dbReference type="AlphaFoldDB" id="A0A1D2YV12"/>
<organism evidence="8 9">
    <name type="scientific">Vulcanibacillus modesticaldus</name>
    <dbReference type="NCBI Taxonomy" id="337097"/>
    <lineage>
        <taxon>Bacteria</taxon>
        <taxon>Bacillati</taxon>
        <taxon>Bacillota</taxon>
        <taxon>Bacilli</taxon>
        <taxon>Bacillales</taxon>
        <taxon>Bacillaceae</taxon>
        <taxon>Vulcanibacillus</taxon>
    </lineage>
</organism>
<comment type="caution">
    <text evidence="8">The sequence shown here is derived from an EMBL/GenBank/DDBJ whole genome shotgun (WGS) entry which is preliminary data.</text>
</comment>
<feature type="domain" description="Response regulatory" evidence="7">
    <location>
        <begin position="5"/>
        <end position="122"/>
    </location>
</feature>
<dbReference type="STRING" id="337097.BHF71_08685"/>
<evidence type="ECO:0000256" key="2">
    <source>
        <dbReference type="ARBA" id="ARBA00023015"/>
    </source>
</evidence>
<dbReference type="EMBL" id="MIJF01000020">
    <property type="protein sequence ID" value="OEF99548.1"/>
    <property type="molecule type" value="Genomic_DNA"/>
</dbReference>
<dbReference type="Pfam" id="PF00072">
    <property type="entry name" value="Response_reg"/>
    <property type="match status" value="1"/>
</dbReference>
<keyword evidence="3 8" id="KW-0238">DNA-binding</keyword>
<dbReference type="PROSITE" id="PS50043">
    <property type="entry name" value="HTH_LUXR_2"/>
    <property type="match status" value="1"/>
</dbReference>
<keyword evidence="4" id="KW-0804">Transcription</keyword>
<evidence type="ECO:0000313" key="9">
    <source>
        <dbReference type="Proteomes" id="UP000243739"/>
    </source>
</evidence>
<dbReference type="PRINTS" id="PR00038">
    <property type="entry name" value="HTHLUXR"/>
</dbReference>
<accession>A0A1D2YV12</accession>
<dbReference type="InterPro" id="IPR058245">
    <property type="entry name" value="NreC/VraR/RcsB-like_REC"/>
</dbReference>
<dbReference type="Pfam" id="PF00196">
    <property type="entry name" value="GerE"/>
    <property type="match status" value="1"/>
</dbReference>
<dbReference type="InterPro" id="IPR039420">
    <property type="entry name" value="WalR-like"/>
</dbReference>
<dbReference type="PANTHER" id="PTHR43214:SF43">
    <property type="entry name" value="TWO-COMPONENT RESPONSE REGULATOR"/>
    <property type="match status" value="1"/>
</dbReference>
<name>A0A1D2YV12_9BACI</name>
<keyword evidence="9" id="KW-1185">Reference proteome</keyword>
<dbReference type="OrthoDB" id="192836at2"/>
<sequence>MDRIGIFIVEDDPFWMKLIKKLINEQSDMFVIGSASSKEEVVNLIKTLEVDIIVMDINLSGNIYDGIEATLKITQNKSIKVIMLTSYEDEDIIRDSFIAGAVNFISKRRYKELPDAIRLTFSNSSPIEVVLREFSRLKREEQLKDLSPAEREVFELIEQGYSHAEMANTLLKAESTIKKQITKILKKLGVRTSREAVMKVKSKGLIKNSFSGKSMD</sequence>
<evidence type="ECO:0000259" key="7">
    <source>
        <dbReference type="PROSITE" id="PS50110"/>
    </source>
</evidence>
<dbReference type="SUPFAM" id="SSF52172">
    <property type="entry name" value="CheY-like"/>
    <property type="match status" value="1"/>
</dbReference>
<evidence type="ECO:0000256" key="3">
    <source>
        <dbReference type="ARBA" id="ARBA00023125"/>
    </source>
</evidence>
<feature type="domain" description="HTH luxR-type" evidence="6">
    <location>
        <begin position="139"/>
        <end position="204"/>
    </location>
</feature>